<accession>A0AC61NDN9</accession>
<dbReference type="Proteomes" id="UP000826212">
    <property type="component" value="Chromosome"/>
</dbReference>
<evidence type="ECO:0000313" key="2">
    <source>
        <dbReference type="Proteomes" id="UP000826212"/>
    </source>
</evidence>
<gene>
    <name evidence="1" type="ORF">K4L44_14060</name>
</gene>
<protein>
    <submittedName>
        <fullName evidence="1">Uncharacterized protein</fullName>
    </submittedName>
</protein>
<dbReference type="EMBL" id="CP081303">
    <property type="protein sequence ID" value="QZE13678.1"/>
    <property type="molecule type" value="Genomic_DNA"/>
</dbReference>
<name>A0AC61NDN9_9BACT</name>
<evidence type="ECO:0000313" key="1">
    <source>
        <dbReference type="EMBL" id="QZE13678.1"/>
    </source>
</evidence>
<organism evidence="1 2">
    <name type="scientific">Halosquirtibacter laminarini</name>
    <dbReference type="NCBI Taxonomy" id="3374600"/>
    <lineage>
        <taxon>Bacteria</taxon>
        <taxon>Pseudomonadati</taxon>
        <taxon>Bacteroidota</taxon>
        <taxon>Bacteroidia</taxon>
        <taxon>Marinilabiliales</taxon>
        <taxon>Prolixibacteraceae</taxon>
        <taxon>Halosquirtibacter</taxon>
    </lineage>
</organism>
<reference evidence="1" key="1">
    <citation type="submission" date="2021-08" db="EMBL/GenBank/DDBJ databases">
        <title>Novel anaerobic bacterium isolated from sea squirt in East Sea, Republic of Korea.</title>
        <authorList>
            <person name="Nguyen T.H."/>
            <person name="Li Z."/>
            <person name="Lee Y.-J."/>
            <person name="Ko J."/>
            <person name="Kim S.-G."/>
        </authorList>
    </citation>
    <scope>NUCLEOTIDE SEQUENCE</scope>
    <source>
        <strain evidence="1">KCTC 25031</strain>
    </source>
</reference>
<keyword evidence="2" id="KW-1185">Reference proteome</keyword>
<proteinExistence type="predicted"/>
<sequence length="149" mass="16709">MKLRLAIVALFSILLFSQCALTNHICPCDANAKDQLFGHNLEMKTTMWLETSETDGKTLALVMKVEAIGEENFPTDITFDRYLVSFRDGTGVANEFTNVQQGEKANIMEFYSKPVAGVTANDTVDIAIQLHLRKREVNFLKNDAVHVIK</sequence>